<organism evidence="1">
    <name type="scientific">Rhizophora mucronata</name>
    <name type="common">Asiatic mangrove</name>
    <dbReference type="NCBI Taxonomy" id="61149"/>
    <lineage>
        <taxon>Eukaryota</taxon>
        <taxon>Viridiplantae</taxon>
        <taxon>Streptophyta</taxon>
        <taxon>Embryophyta</taxon>
        <taxon>Tracheophyta</taxon>
        <taxon>Spermatophyta</taxon>
        <taxon>Magnoliopsida</taxon>
        <taxon>eudicotyledons</taxon>
        <taxon>Gunneridae</taxon>
        <taxon>Pentapetalae</taxon>
        <taxon>rosids</taxon>
        <taxon>fabids</taxon>
        <taxon>Malpighiales</taxon>
        <taxon>Rhizophoraceae</taxon>
        <taxon>Rhizophora</taxon>
    </lineage>
</organism>
<dbReference type="EMBL" id="GGEC01063766">
    <property type="protein sequence ID" value="MBX44250.1"/>
    <property type="molecule type" value="Transcribed_RNA"/>
</dbReference>
<dbReference type="AlphaFoldDB" id="A0A2P2NPD3"/>
<reference evidence="1" key="1">
    <citation type="submission" date="2018-02" db="EMBL/GenBank/DDBJ databases">
        <title>Rhizophora mucronata_Transcriptome.</title>
        <authorList>
            <person name="Meera S.P."/>
            <person name="Sreeshan A."/>
            <person name="Augustine A."/>
        </authorList>
    </citation>
    <scope>NUCLEOTIDE SEQUENCE</scope>
    <source>
        <tissue evidence="1">Leaf</tissue>
    </source>
</reference>
<protein>
    <submittedName>
        <fullName evidence="1">Uncharacterized protein</fullName>
    </submittedName>
</protein>
<proteinExistence type="predicted"/>
<name>A0A2P2NPD3_RHIMU</name>
<evidence type="ECO:0000313" key="1">
    <source>
        <dbReference type="EMBL" id="MBX44250.1"/>
    </source>
</evidence>
<accession>A0A2P2NPD3</accession>
<sequence>MKLLPISSRGLYLYQSIDLCYSLLLNQIQGPILPMLKGNNHMKIPL</sequence>